<proteinExistence type="predicted"/>
<dbReference type="HOGENOM" id="CLU_005364_0_0_0"/>
<keyword evidence="1" id="KW-0812">Transmembrane</keyword>
<dbReference type="OrthoDB" id="5480206at2"/>
<dbReference type="eggNOG" id="COG1807">
    <property type="taxonomic scope" value="Bacteria"/>
</dbReference>
<keyword evidence="1" id="KW-1133">Transmembrane helix</keyword>
<feature type="transmembrane region" description="Helical" evidence="1">
    <location>
        <begin position="622"/>
        <end position="642"/>
    </location>
</feature>
<evidence type="ECO:0000256" key="1">
    <source>
        <dbReference type="SAM" id="Phobius"/>
    </source>
</evidence>
<feature type="transmembrane region" description="Helical" evidence="1">
    <location>
        <begin position="253"/>
        <end position="271"/>
    </location>
</feature>
<feature type="transmembrane region" description="Helical" evidence="1">
    <location>
        <begin position="686"/>
        <end position="706"/>
    </location>
</feature>
<gene>
    <name evidence="2" type="ordered locus">Cagg_0885</name>
</gene>
<dbReference type="EMBL" id="CP001337">
    <property type="protein sequence ID" value="ACL23804.1"/>
    <property type="molecule type" value="Genomic_DNA"/>
</dbReference>
<evidence type="ECO:0008006" key="4">
    <source>
        <dbReference type="Google" id="ProtNLM"/>
    </source>
</evidence>
<sequence>MTQIIIGTLLLPLIIYAPGWALTRVIPELETNDGLERHFERCLIGALWSGWLALVLASFGIFSIWLHLGITLAVSAGLIWLGQRHSPPRTAVPRTAVRGYAVTLLVLALLVARPFEVILGVRDAGVYAVTGFAIARTGSIVQTDAVVAELGQAAQSSDPAVREPAEQAISNLMIGQARDRYIATRLRAAGFLINEGELAQGRIVPQGFHLFPAWIGLLTAAGGPLFGLFATGLLGLLGVWSVGMIGRRLAGPWVGWLGMVLLGLNAVQVWFSRYSTAETTAQFLTWGGLYLFAKFNDHGLPARARIAYAALAGIAFGQVALARIDFFLLAPAILYLGYCWLTRRWQHVQTALALGMLVMLVHAALHIIFIARAYFFDTGFARFQDFALTSLIALPFLTPAVRESYFTSKFSSLGDPGRIWIELALIGLIIVALIMIRRSGRLLHIERQMVSRRQSWQNAIALGLVLLAGWAYFVRPQIIDADLLFNTRGGWNDPLTRDPNLVAGDVRSGVMTPTEARLQAGVVLTGRPWEAEPDLAATEALRTELAATRGPWQGPFSNQTLNWLRIQGYVGAPIRLPLVLYYQEYNGMSWWQRMLADPSTFTSEPAPVQPKELIPLAGLVRVGWYLSPLGVVLAVIGFALWWRRGLSAASWLMLTVGFLGSFFYLRQTYGTSEQTYIYILRRFVPIAYPIFALSAAYALAALAGAWQFRPHAARWRQGLAAALAGLLILFLGWTGRYYFVHTEYAGALAQVEAIAKHFTPDRDIVLLRGGAPIYSDARDIPDLLATPLRFAYDINAFTVKSVSTAPYATLLAEQVKRWQAAGRTVYLMLSASGGNLALPGFHLTFITEVALDLAEFEQLTDQKPQNVSRLTLPFAIYRLDPVESPVVDTAPPPLTPTSFAAQVSGFYRPEQSKDGWQYSWSNGEAVLRLPWPADAVQQTVAIEVAGGLRPDHLGPATLCIAAQREDTLWPTTSSPLVELGCHQIGQEPTLVRVTLDPTQLPPTTSGALLLHLSGPAWIPANEDPRLTDRRVLHVQIGHIWIHHPSAHGTPSPTL</sequence>
<feature type="transmembrane region" description="Helical" evidence="1">
    <location>
        <begin position="419"/>
        <end position="436"/>
    </location>
</feature>
<feature type="transmembrane region" description="Helical" evidence="1">
    <location>
        <begin position="351"/>
        <end position="375"/>
    </location>
</feature>
<feature type="transmembrane region" description="Helical" evidence="1">
    <location>
        <begin position="718"/>
        <end position="739"/>
    </location>
</feature>
<dbReference type="Proteomes" id="UP000002508">
    <property type="component" value="Chromosome"/>
</dbReference>
<organism evidence="2 3">
    <name type="scientific">Chloroflexus aggregans (strain MD-66 / DSM 9485)</name>
    <dbReference type="NCBI Taxonomy" id="326427"/>
    <lineage>
        <taxon>Bacteria</taxon>
        <taxon>Bacillati</taxon>
        <taxon>Chloroflexota</taxon>
        <taxon>Chloroflexia</taxon>
        <taxon>Chloroflexales</taxon>
        <taxon>Chloroflexineae</taxon>
        <taxon>Chloroflexaceae</taxon>
        <taxon>Chloroflexus</taxon>
    </lineage>
</organism>
<evidence type="ECO:0000313" key="2">
    <source>
        <dbReference type="EMBL" id="ACL23804.1"/>
    </source>
</evidence>
<feature type="transmembrane region" description="Helical" evidence="1">
    <location>
        <begin position="47"/>
        <end position="80"/>
    </location>
</feature>
<evidence type="ECO:0000313" key="3">
    <source>
        <dbReference type="Proteomes" id="UP000002508"/>
    </source>
</evidence>
<feature type="transmembrane region" description="Helical" evidence="1">
    <location>
        <begin position="100"/>
        <end position="121"/>
    </location>
</feature>
<feature type="transmembrane region" description="Helical" evidence="1">
    <location>
        <begin position="306"/>
        <end position="339"/>
    </location>
</feature>
<feature type="transmembrane region" description="Helical" evidence="1">
    <location>
        <begin position="214"/>
        <end position="241"/>
    </location>
</feature>
<keyword evidence="3" id="KW-1185">Reference proteome</keyword>
<feature type="transmembrane region" description="Helical" evidence="1">
    <location>
        <begin position="649"/>
        <end position="666"/>
    </location>
</feature>
<accession>B8G5U3</accession>
<feature type="transmembrane region" description="Helical" evidence="1">
    <location>
        <begin position="456"/>
        <end position="474"/>
    </location>
</feature>
<dbReference type="RefSeq" id="WP_012616170.1">
    <property type="nucleotide sequence ID" value="NC_011831.1"/>
</dbReference>
<name>B8G5U3_CHLAD</name>
<dbReference type="AlphaFoldDB" id="B8G5U3"/>
<keyword evidence="1" id="KW-0472">Membrane</keyword>
<protein>
    <recommendedName>
        <fullName evidence="4">Glycosyltransferase RgtA/B/C/D-like domain-containing protein</fullName>
    </recommendedName>
</protein>
<dbReference type="KEGG" id="cag:Cagg_0885"/>
<reference evidence="2" key="1">
    <citation type="submission" date="2008-12" db="EMBL/GenBank/DDBJ databases">
        <title>Complete sequence of Chloroflexus aggregans DSM 9485.</title>
        <authorList>
            <consortium name="US DOE Joint Genome Institute"/>
            <person name="Lucas S."/>
            <person name="Copeland A."/>
            <person name="Lapidus A."/>
            <person name="Glavina del Rio T."/>
            <person name="Dalin E."/>
            <person name="Tice H."/>
            <person name="Pitluck S."/>
            <person name="Foster B."/>
            <person name="Larimer F."/>
            <person name="Land M."/>
            <person name="Hauser L."/>
            <person name="Kyrpides N."/>
            <person name="Mikhailova N."/>
            <person name="Bryant D."/>
            <person name="Richardson P."/>
        </authorList>
    </citation>
    <scope>NUCLEOTIDE SEQUENCE</scope>
    <source>
        <strain evidence="2">DSM 9485</strain>
    </source>
</reference>
<dbReference type="STRING" id="326427.Cagg_0885"/>